<evidence type="ECO:0000256" key="1">
    <source>
        <dbReference type="SAM" id="MobiDB-lite"/>
    </source>
</evidence>
<proteinExistence type="predicted"/>
<feature type="region of interest" description="Disordered" evidence="1">
    <location>
        <begin position="1"/>
        <end position="31"/>
    </location>
</feature>
<protein>
    <submittedName>
        <fullName evidence="2">Uncharacterized protein</fullName>
    </submittedName>
</protein>
<comment type="caution">
    <text evidence="2">The sequence shown here is derived from an EMBL/GenBank/DDBJ whole genome shotgun (WGS) entry which is preliminary data.</text>
</comment>
<dbReference type="EMBL" id="BAAAQW010000005">
    <property type="protein sequence ID" value="GAA2200591.1"/>
    <property type="molecule type" value="Genomic_DNA"/>
</dbReference>
<sequence>MGKAQRNRAERAGAMRTAASETVQSVSSEDLSGPDRFIPGFTGRQADLLRGHCAEAVRALGLRPRDLGSHVVVTGGPFGGSGAQLGLTSIARAASRAPEEAWGEVVGSIVGQLIGGALEASQTGGGRVGSGLGYAGKALRERLFPRFSAPGRIPDEVLGEDYTYARRIAGLPLLLALRREETSLLLADVHLAKAGGLEAAWEAAEANLFSAGFDEVQAYAKDGITVLHLEGDHPRMASWLAYPDRLMAELGLEPSRLGVFFGVPALRMITLHLVDEETTVEGLEGMLGLNAILGKDEIAPLSGHLHWWRPGEQVQAVTSNEEGALALTLPASVMRAVAGPDGDYWEVA</sequence>
<evidence type="ECO:0000313" key="2">
    <source>
        <dbReference type="EMBL" id="GAA2200591.1"/>
    </source>
</evidence>
<reference evidence="3" key="1">
    <citation type="journal article" date="2019" name="Int. J. Syst. Evol. Microbiol.">
        <title>The Global Catalogue of Microorganisms (GCM) 10K type strain sequencing project: providing services to taxonomists for standard genome sequencing and annotation.</title>
        <authorList>
            <consortium name="The Broad Institute Genomics Platform"/>
            <consortium name="The Broad Institute Genome Sequencing Center for Infectious Disease"/>
            <person name="Wu L."/>
            <person name="Ma J."/>
        </authorList>
    </citation>
    <scope>NUCLEOTIDE SEQUENCE [LARGE SCALE GENOMIC DNA]</scope>
    <source>
        <strain evidence="3">JCM 16034</strain>
    </source>
</reference>
<evidence type="ECO:0000313" key="3">
    <source>
        <dbReference type="Proteomes" id="UP001500432"/>
    </source>
</evidence>
<keyword evidence="3" id="KW-1185">Reference proteome</keyword>
<gene>
    <name evidence="2" type="ORF">GCM10009849_21730</name>
</gene>
<feature type="compositionally biased region" description="Polar residues" evidence="1">
    <location>
        <begin position="19"/>
        <end position="30"/>
    </location>
</feature>
<name>A0ABP5NLW8_9MICC</name>
<dbReference type="RefSeq" id="WP_344299721.1">
    <property type="nucleotide sequence ID" value="NZ_BAAAQW010000005.1"/>
</dbReference>
<dbReference type="Proteomes" id="UP001500432">
    <property type="component" value="Unassembled WGS sequence"/>
</dbReference>
<accession>A0ABP5NLW8</accession>
<organism evidence="2 3">
    <name type="scientific">Sinomonas flava</name>
    <dbReference type="NCBI Taxonomy" id="496857"/>
    <lineage>
        <taxon>Bacteria</taxon>
        <taxon>Bacillati</taxon>
        <taxon>Actinomycetota</taxon>
        <taxon>Actinomycetes</taxon>
        <taxon>Micrococcales</taxon>
        <taxon>Micrococcaceae</taxon>
        <taxon>Sinomonas</taxon>
    </lineage>
</organism>